<dbReference type="InterPro" id="IPR011741">
    <property type="entry name" value="Phg_2220_C"/>
</dbReference>
<reference evidence="3" key="1">
    <citation type="submission" date="2022-02" db="EMBL/GenBank/DDBJ databases">
        <title>Crop Bioprotection Bacillus Genome Sequencing.</title>
        <authorList>
            <person name="Dunlap C."/>
        </authorList>
    </citation>
    <scope>NUCLEOTIDE SEQUENCE</scope>
    <source>
        <strain evidence="3">98-1</strain>
    </source>
</reference>
<evidence type="ECO:0000313" key="4">
    <source>
        <dbReference type="Proteomes" id="UP001067121"/>
    </source>
</evidence>
<feature type="domain" description="Phage conserved hypothetical protein C-terminal" evidence="2">
    <location>
        <begin position="185"/>
        <end position="257"/>
    </location>
</feature>
<evidence type="ECO:0000256" key="1">
    <source>
        <dbReference type="SAM" id="MobiDB-lite"/>
    </source>
</evidence>
<feature type="region of interest" description="Disordered" evidence="1">
    <location>
        <begin position="260"/>
        <end position="279"/>
    </location>
</feature>
<dbReference type="NCBIfam" id="TIGR02220">
    <property type="entry name" value="phg_TIGR02220"/>
    <property type="match status" value="1"/>
</dbReference>
<dbReference type="RefSeq" id="WP_268542448.1">
    <property type="nucleotide sequence ID" value="NZ_JALAOH010000006.1"/>
</dbReference>
<proteinExistence type="predicted"/>
<organism evidence="3 4">
    <name type="scientific">Bacillus vallismortis</name>
    <dbReference type="NCBI Taxonomy" id="72361"/>
    <lineage>
        <taxon>Bacteria</taxon>
        <taxon>Bacillati</taxon>
        <taxon>Bacillota</taxon>
        <taxon>Bacilli</taxon>
        <taxon>Bacillales</taxon>
        <taxon>Bacillaceae</taxon>
        <taxon>Bacillus</taxon>
    </lineage>
</organism>
<feature type="compositionally biased region" description="Polar residues" evidence="1">
    <location>
        <begin position="264"/>
        <end position="279"/>
    </location>
</feature>
<accession>A0AAP3CFU3</accession>
<dbReference type="AlphaFoldDB" id="A0AAP3CFU3"/>
<dbReference type="Proteomes" id="UP001067121">
    <property type="component" value="Unassembled WGS sequence"/>
</dbReference>
<evidence type="ECO:0000313" key="3">
    <source>
        <dbReference type="EMBL" id="MCY8315808.1"/>
    </source>
</evidence>
<sequence length="279" mass="33097">MAKYRHVRTEFWQDPKVLEEMTPEDRYFYLYLLTNPFTTQIGIYSITKKQMAFDIGYSIESINSLMDRFQNHHRLVVYNSDTREIAIIKWGKYNLNKAGKPMMDCIEKELQEVKDKTLIELVYPHIPNDAIKESFSRYVNDTYHDTLTSRGQKEKEKEKEKEKYILSSKLDDTSSKNDVIPYKLIIDLLNKVSGKNYRSATQKTRSLIKARWNEGFRFNDFKHVILVKTQEWLNDPEMNKFIRPETLFGTKFENYLNQKGGRQFDSSPANETNQYTGLF</sequence>
<comment type="caution">
    <text evidence="3">The sequence shown here is derived from an EMBL/GenBank/DDBJ whole genome shotgun (WGS) entry which is preliminary data.</text>
</comment>
<protein>
    <submittedName>
        <fullName evidence="3">Conserved phage C-terminal domain-containing protein</fullName>
    </submittedName>
</protein>
<evidence type="ECO:0000259" key="2">
    <source>
        <dbReference type="Pfam" id="PF09524"/>
    </source>
</evidence>
<name>A0AAP3CFU3_BACVA</name>
<dbReference type="Pfam" id="PF09524">
    <property type="entry name" value="Phg_2220_C"/>
    <property type="match status" value="1"/>
</dbReference>
<gene>
    <name evidence="3" type="ORF">MOC71_03380</name>
</gene>
<dbReference type="EMBL" id="JALAOH010000006">
    <property type="protein sequence ID" value="MCY8315808.1"/>
    <property type="molecule type" value="Genomic_DNA"/>
</dbReference>